<name>A0A399R9R3_9PROT</name>
<sequence length="480" mass="50803">MSETVSSPAGQPIQSATARLGQSFGTFGYRSFVLMSLTLVYTFNFIDRILISVVSVPIINEFQLSQFQFGLLSGIGFALFYTLLGIPIANLSERMSRKLIIGICVILWSLATVLCGFTTGFVTLLLARMLVGVGEAGCTPPANSMISDYYAPAARPTALGIYAMGVTAGGVLAQVFGGVILDIFTWREAFIFVGAPGVLLGLIFLLTVKEPPRGYSDPPGTEKVERASFRDAIKEIVSKRTFWVMTAGATLAAFAGYALVGLQPQHVVFTHGYTPAQTALMFMAPVGLAGTLGAFLGGFLTEKASRRSETAATWVPGIAFLVCAPLYASAFLVGGSTLMLVLLMVASVLQYFYLGAQYNIAQAVVSLRVRATSVAILLFIVNLIGYGAGPPALGIVADLMSASWIGANDLAGQITASCSLTDASLSEELVAACRDARAYGVKWACVVATGLFAFAGLFFLAAGRTFIRDLYANRRAMAAV</sequence>
<dbReference type="InterPro" id="IPR044770">
    <property type="entry name" value="MFS_spinster-like"/>
</dbReference>
<reference evidence="8 9" key="1">
    <citation type="submission" date="2018-08" db="EMBL/GenBank/DDBJ databases">
        <title>Henriciella mobilis sp. nov., isolated from seawater.</title>
        <authorList>
            <person name="Cheng H."/>
            <person name="Wu Y.-H."/>
            <person name="Xu X.-W."/>
            <person name="Guo L.-L."/>
        </authorList>
    </citation>
    <scope>NUCLEOTIDE SEQUENCE [LARGE SCALE GENOMIC DNA]</scope>
    <source>
        <strain evidence="8 9">JN25</strain>
    </source>
</reference>
<dbReference type="InterPro" id="IPR020846">
    <property type="entry name" value="MFS_dom"/>
</dbReference>
<organism evidence="8 9">
    <name type="scientific">Henriciella mobilis</name>
    <dbReference type="NCBI Taxonomy" id="2305467"/>
    <lineage>
        <taxon>Bacteria</taxon>
        <taxon>Pseudomonadati</taxon>
        <taxon>Pseudomonadota</taxon>
        <taxon>Alphaproteobacteria</taxon>
        <taxon>Hyphomonadales</taxon>
        <taxon>Hyphomonadaceae</taxon>
        <taxon>Henriciella</taxon>
    </lineage>
</organism>
<keyword evidence="2" id="KW-0813">Transport</keyword>
<accession>A0A399R9R3</accession>
<feature type="domain" description="Major facilitator superfamily (MFS) profile" evidence="7">
    <location>
        <begin position="33"/>
        <end position="467"/>
    </location>
</feature>
<evidence type="ECO:0000256" key="5">
    <source>
        <dbReference type="ARBA" id="ARBA00023136"/>
    </source>
</evidence>
<comment type="subcellular location">
    <subcellularLocation>
        <location evidence="1">Membrane</location>
        <topology evidence="1">Multi-pass membrane protein</topology>
    </subcellularLocation>
</comment>
<dbReference type="EMBL" id="QWFX01000014">
    <property type="protein sequence ID" value="RIJ27181.1"/>
    <property type="molecule type" value="Genomic_DNA"/>
</dbReference>
<dbReference type="RefSeq" id="WP_119377294.1">
    <property type="nucleotide sequence ID" value="NZ_QWFX01000014.1"/>
</dbReference>
<dbReference type="AlphaFoldDB" id="A0A399R9R3"/>
<feature type="transmembrane region" description="Helical" evidence="6">
    <location>
        <begin position="67"/>
        <end position="88"/>
    </location>
</feature>
<feature type="transmembrane region" description="Helical" evidence="6">
    <location>
        <begin position="446"/>
        <end position="467"/>
    </location>
</feature>
<proteinExistence type="predicted"/>
<keyword evidence="4 6" id="KW-1133">Transmembrane helix</keyword>
<dbReference type="CDD" id="cd17328">
    <property type="entry name" value="MFS_spinster_like"/>
    <property type="match status" value="1"/>
</dbReference>
<feature type="transmembrane region" description="Helical" evidence="6">
    <location>
        <begin position="27"/>
        <end position="46"/>
    </location>
</feature>
<dbReference type="InterPro" id="IPR011701">
    <property type="entry name" value="MFS"/>
</dbReference>
<keyword evidence="3 6" id="KW-0812">Transmembrane</keyword>
<comment type="caution">
    <text evidence="8">The sequence shown here is derived from an EMBL/GenBank/DDBJ whole genome shotgun (WGS) entry which is preliminary data.</text>
</comment>
<keyword evidence="5 6" id="KW-0472">Membrane</keyword>
<feature type="transmembrane region" description="Helical" evidence="6">
    <location>
        <begin position="280"/>
        <end position="300"/>
    </location>
</feature>
<feature type="transmembrane region" description="Helical" evidence="6">
    <location>
        <begin position="100"/>
        <end position="127"/>
    </location>
</feature>
<evidence type="ECO:0000256" key="2">
    <source>
        <dbReference type="ARBA" id="ARBA00022448"/>
    </source>
</evidence>
<feature type="transmembrane region" description="Helical" evidence="6">
    <location>
        <begin position="367"/>
        <end position="388"/>
    </location>
</feature>
<protein>
    <submittedName>
        <fullName evidence="8">MFS transporter</fullName>
    </submittedName>
</protein>
<feature type="transmembrane region" description="Helical" evidence="6">
    <location>
        <begin position="312"/>
        <end position="332"/>
    </location>
</feature>
<dbReference type="GO" id="GO:0022857">
    <property type="term" value="F:transmembrane transporter activity"/>
    <property type="evidence" value="ECO:0007669"/>
    <property type="project" value="InterPro"/>
</dbReference>
<evidence type="ECO:0000313" key="9">
    <source>
        <dbReference type="Proteomes" id="UP000266385"/>
    </source>
</evidence>
<keyword evidence="9" id="KW-1185">Reference proteome</keyword>
<dbReference type="SUPFAM" id="SSF103473">
    <property type="entry name" value="MFS general substrate transporter"/>
    <property type="match status" value="1"/>
</dbReference>
<gene>
    <name evidence="8" type="ORF">D1223_15255</name>
</gene>
<evidence type="ECO:0000256" key="1">
    <source>
        <dbReference type="ARBA" id="ARBA00004141"/>
    </source>
</evidence>
<evidence type="ECO:0000259" key="7">
    <source>
        <dbReference type="PROSITE" id="PS50850"/>
    </source>
</evidence>
<feature type="transmembrane region" description="Helical" evidence="6">
    <location>
        <begin position="242"/>
        <end position="260"/>
    </location>
</feature>
<dbReference type="GO" id="GO:0016020">
    <property type="term" value="C:membrane"/>
    <property type="evidence" value="ECO:0007669"/>
    <property type="project" value="UniProtKB-SubCell"/>
</dbReference>
<feature type="transmembrane region" description="Helical" evidence="6">
    <location>
        <begin position="189"/>
        <end position="208"/>
    </location>
</feature>
<dbReference type="Pfam" id="PF07690">
    <property type="entry name" value="MFS_1"/>
    <property type="match status" value="1"/>
</dbReference>
<evidence type="ECO:0000256" key="4">
    <source>
        <dbReference type="ARBA" id="ARBA00022989"/>
    </source>
</evidence>
<dbReference type="OrthoDB" id="7473300at2"/>
<evidence type="ECO:0000256" key="3">
    <source>
        <dbReference type="ARBA" id="ARBA00022692"/>
    </source>
</evidence>
<evidence type="ECO:0000313" key="8">
    <source>
        <dbReference type="EMBL" id="RIJ27181.1"/>
    </source>
</evidence>
<feature type="transmembrane region" description="Helical" evidence="6">
    <location>
        <begin position="338"/>
        <end position="355"/>
    </location>
</feature>
<dbReference type="Gene3D" id="1.20.1250.20">
    <property type="entry name" value="MFS general substrate transporter like domains"/>
    <property type="match status" value="1"/>
</dbReference>
<dbReference type="PANTHER" id="PTHR23505:SF79">
    <property type="entry name" value="PROTEIN SPINSTER"/>
    <property type="match status" value="1"/>
</dbReference>
<dbReference type="InterPro" id="IPR036259">
    <property type="entry name" value="MFS_trans_sf"/>
</dbReference>
<feature type="transmembrane region" description="Helical" evidence="6">
    <location>
        <begin position="159"/>
        <end position="183"/>
    </location>
</feature>
<dbReference type="Proteomes" id="UP000266385">
    <property type="component" value="Unassembled WGS sequence"/>
</dbReference>
<dbReference type="PROSITE" id="PS50850">
    <property type="entry name" value="MFS"/>
    <property type="match status" value="1"/>
</dbReference>
<evidence type="ECO:0000256" key="6">
    <source>
        <dbReference type="SAM" id="Phobius"/>
    </source>
</evidence>
<dbReference type="PANTHER" id="PTHR23505">
    <property type="entry name" value="SPINSTER"/>
    <property type="match status" value="1"/>
</dbReference>